<protein>
    <submittedName>
        <fullName evidence="1">Uncharacterized protein</fullName>
    </submittedName>
</protein>
<dbReference type="AlphaFoldDB" id="A0A0A9EJS1"/>
<dbReference type="EMBL" id="GBRH01201593">
    <property type="protein sequence ID" value="JAD96302.1"/>
    <property type="molecule type" value="Transcribed_RNA"/>
</dbReference>
<reference evidence="1" key="1">
    <citation type="submission" date="2014-09" db="EMBL/GenBank/DDBJ databases">
        <authorList>
            <person name="Magalhaes I.L.F."/>
            <person name="Oliveira U."/>
            <person name="Santos F.R."/>
            <person name="Vidigal T.H.D.A."/>
            <person name="Brescovit A.D."/>
            <person name="Santos A.J."/>
        </authorList>
    </citation>
    <scope>NUCLEOTIDE SEQUENCE</scope>
    <source>
        <tissue evidence="1">Shoot tissue taken approximately 20 cm above the soil surface</tissue>
    </source>
</reference>
<sequence>MSKVNDFVFLQKREDFISVIIHLGPRYWSFSQRLDMTVFRGQRFNYINVFV</sequence>
<accession>A0A0A9EJS1</accession>
<name>A0A0A9EJS1_ARUDO</name>
<proteinExistence type="predicted"/>
<organism evidence="1">
    <name type="scientific">Arundo donax</name>
    <name type="common">Giant reed</name>
    <name type="synonym">Donax arundinaceus</name>
    <dbReference type="NCBI Taxonomy" id="35708"/>
    <lineage>
        <taxon>Eukaryota</taxon>
        <taxon>Viridiplantae</taxon>
        <taxon>Streptophyta</taxon>
        <taxon>Embryophyta</taxon>
        <taxon>Tracheophyta</taxon>
        <taxon>Spermatophyta</taxon>
        <taxon>Magnoliopsida</taxon>
        <taxon>Liliopsida</taxon>
        <taxon>Poales</taxon>
        <taxon>Poaceae</taxon>
        <taxon>PACMAD clade</taxon>
        <taxon>Arundinoideae</taxon>
        <taxon>Arundineae</taxon>
        <taxon>Arundo</taxon>
    </lineage>
</organism>
<reference evidence="1" key="2">
    <citation type="journal article" date="2015" name="Data Brief">
        <title>Shoot transcriptome of the giant reed, Arundo donax.</title>
        <authorList>
            <person name="Barrero R.A."/>
            <person name="Guerrero F.D."/>
            <person name="Moolhuijzen P."/>
            <person name="Goolsby J.A."/>
            <person name="Tidwell J."/>
            <person name="Bellgard S.E."/>
            <person name="Bellgard M.I."/>
        </authorList>
    </citation>
    <scope>NUCLEOTIDE SEQUENCE</scope>
    <source>
        <tissue evidence="1">Shoot tissue taken approximately 20 cm above the soil surface</tissue>
    </source>
</reference>
<evidence type="ECO:0000313" key="1">
    <source>
        <dbReference type="EMBL" id="JAD96302.1"/>
    </source>
</evidence>